<dbReference type="AlphaFoldDB" id="A0A1J4V3Y6"/>
<dbReference type="EMBL" id="MNVN01000015">
    <property type="protein sequence ID" value="OIO30680.1"/>
    <property type="molecule type" value="Genomic_DNA"/>
</dbReference>
<reference evidence="1 2" key="1">
    <citation type="journal article" date="2016" name="Environ. Microbiol.">
        <title>Genomic resolution of a cold subsurface aquifer community provides metabolic insights for novel microbes adapted to high CO concentrations.</title>
        <authorList>
            <person name="Probst A.J."/>
            <person name="Castelle C.J."/>
            <person name="Singh A."/>
            <person name="Brown C.T."/>
            <person name="Anantharaman K."/>
            <person name="Sharon I."/>
            <person name="Hug L.A."/>
            <person name="Burstein D."/>
            <person name="Emerson J.B."/>
            <person name="Thomas B.C."/>
            <person name="Banfield J.F."/>
        </authorList>
    </citation>
    <scope>NUCLEOTIDE SEQUENCE [LARGE SCALE GENOMIC DNA]</scope>
    <source>
        <strain evidence="1">CG1_02_43_90</strain>
    </source>
</reference>
<dbReference type="Proteomes" id="UP000181992">
    <property type="component" value="Unassembled WGS sequence"/>
</dbReference>
<dbReference type="STRING" id="1805281.AUJ77_02635"/>
<evidence type="ECO:0000313" key="2">
    <source>
        <dbReference type="Proteomes" id="UP000181992"/>
    </source>
</evidence>
<gene>
    <name evidence="1" type="ORF">AUJ77_02635</name>
</gene>
<evidence type="ECO:0000313" key="1">
    <source>
        <dbReference type="EMBL" id="OIO30680.1"/>
    </source>
</evidence>
<name>A0A1J4V3Y6_9BACT</name>
<proteinExistence type="predicted"/>
<sequence length="78" mass="9014">MIGKKKNMKDAPVLISEAEFLESYNKNMPKGFPHVTSALLEKFKEVHMPLFTHGDLWSLDQHRKKLIDWLPHNSDPAS</sequence>
<protein>
    <submittedName>
        <fullName evidence="1">Uncharacterized protein</fullName>
    </submittedName>
</protein>
<accession>A0A1J4V3Y6</accession>
<organism evidence="1 2">
    <name type="scientific">Candidatus Nomurabacteria bacterium CG1_02_43_90</name>
    <dbReference type="NCBI Taxonomy" id="1805281"/>
    <lineage>
        <taxon>Bacteria</taxon>
        <taxon>Candidatus Nomuraibacteriota</taxon>
    </lineage>
</organism>
<comment type="caution">
    <text evidence="1">The sequence shown here is derived from an EMBL/GenBank/DDBJ whole genome shotgun (WGS) entry which is preliminary data.</text>
</comment>